<sequence>MALHHLVLLQIILLLWPIKASRAYSCRRSCGRVTIVYPFGIGQGCCFDKGFEVSCDNSSGSPKPFLTSINLVLEDTEYGSSSFQVNFPVISLNNKTIVSEDFNLSGTHFSFPNTLNTFIAVGCDSYYEQSKSTLAPCQPFCHCDPTKARGCCDFICTVPRNYTFDSIATISKVYSASIPQEMECKSAFMVDREWFQSNYQITNSSVLKGYLTCNSTGGYDCSGCPHGYKKDGRECSSPKKIEDIFIKKSRARFFAIIGCSAGLGTFLLVIGVWWLYKFIRKREAIKLKHKFFKRNGGLLLQQQLSSTEGCSAGLGTFLLVIGVWWLYKFIRKREAIKLKHKFFKRNGGLLLQQQLSSNEGNIEKTRLFTSKELEKATDNYNANRILGQGGEGTVYKVSKEGENEEIMNVANLTRRCLNLNGKKRPTMREVAIELAGNTRASSGASVVQQNCEEDDFAECETTDHYVIGSSFSTGSFFDGVALDVDPLISN</sequence>
<dbReference type="EMBL" id="CM047748">
    <property type="protein sequence ID" value="KAJ0013885.1"/>
    <property type="molecule type" value="Genomic_DNA"/>
</dbReference>
<reference evidence="2" key="1">
    <citation type="journal article" date="2023" name="G3 (Bethesda)">
        <title>Genome assembly and association tests identify interacting loci associated with vigor, precocity, and sex in interspecific pistachio rootstocks.</title>
        <authorList>
            <person name="Palmer W."/>
            <person name="Jacygrad E."/>
            <person name="Sagayaradj S."/>
            <person name="Cavanaugh K."/>
            <person name="Han R."/>
            <person name="Bertier L."/>
            <person name="Beede B."/>
            <person name="Kafkas S."/>
            <person name="Golino D."/>
            <person name="Preece J."/>
            <person name="Michelmore R."/>
        </authorList>
    </citation>
    <scope>NUCLEOTIDE SEQUENCE [LARGE SCALE GENOMIC DNA]</scope>
</reference>
<accession>A0ACC0X9H6</accession>
<keyword evidence="2" id="KW-1185">Reference proteome</keyword>
<proteinExistence type="predicted"/>
<dbReference type="Proteomes" id="UP001163603">
    <property type="component" value="Chromosome 13"/>
</dbReference>
<organism evidence="1 2">
    <name type="scientific">Pistacia integerrima</name>
    <dbReference type="NCBI Taxonomy" id="434235"/>
    <lineage>
        <taxon>Eukaryota</taxon>
        <taxon>Viridiplantae</taxon>
        <taxon>Streptophyta</taxon>
        <taxon>Embryophyta</taxon>
        <taxon>Tracheophyta</taxon>
        <taxon>Spermatophyta</taxon>
        <taxon>Magnoliopsida</taxon>
        <taxon>eudicotyledons</taxon>
        <taxon>Gunneridae</taxon>
        <taxon>Pentapetalae</taxon>
        <taxon>rosids</taxon>
        <taxon>malvids</taxon>
        <taxon>Sapindales</taxon>
        <taxon>Anacardiaceae</taxon>
        <taxon>Pistacia</taxon>
    </lineage>
</organism>
<comment type="caution">
    <text evidence="1">The sequence shown here is derived from an EMBL/GenBank/DDBJ whole genome shotgun (WGS) entry which is preliminary data.</text>
</comment>
<evidence type="ECO:0000313" key="2">
    <source>
        <dbReference type="Proteomes" id="UP001163603"/>
    </source>
</evidence>
<protein>
    <submittedName>
        <fullName evidence="1">Uncharacterized protein</fullName>
    </submittedName>
</protein>
<name>A0ACC0X9H6_9ROSI</name>
<gene>
    <name evidence="1" type="ORF">Pint_20402</name>
</gene>
<evidence type="ECO:0000313" key="1">
    <source>
        <dbReference type="EMBL" id="KAJ0013885.1"/>
    </source>
</evidence>